<name>A0A0E9XS46_ANGAN</name>
<reference evidence="1" key="1">
    <citation type="submission" date="2014-11" db="EMBL/GenBank/DDBJ databases">
        <authorList>
            <person name="Amaro Gonzalez C."/>
        </authorList>
    </citation>
    <scope>NUCLEOTIDE SEQUENCE</scope>
</reference>
<proteinExistence type="predicted"/>
<reference evidence="1" key="2">
    <citation type="journal article" date="2015" name="Fish Shellfish Immunol.">
        <title>Early steps in the European eel (Anguilla anguilla)-Vibrio vulnificus interaction in the gills: Role of the RtxA13 toxin.</title>
        <authorList>
            <person name="Callol A."/>
            <person name="Pajuelo D."/>
            <person name="Ebbesson L."/>
            <person name="Teles M."/>
            <person name="MacKenzie S."/>
            <person name="Amaro C."/>
        </authorList>
    </citation>
    <scope>NUCLEOTIDE SEQUENCE</scope>
</reference>
<sequence>MNTHVTHDMTHIHVPISLFVHLNCRHYKIFNKDIPMWSILLMHSIPYIQSLTV</sequence>
<organism evidence="1">
    <name type="scientific">Anguilla anguilla</name>
    <name type="common">European freshwater eel</name>
    <name type="synonym">Muraena anguilla</name>
    <dbReference type="NCBI Taxonomy" id="7936"/>
    <lineage>
        <taxon>Eukaryota</taxon>
        <taxon>Metazoa</taxon>
        <taxon>Chordata</taxon>
        <taxon>Craniata</taxon>
        <taxon>Vertebrata</taxon>
        <taxon>Euteleostomi</taxon>
        <taxon>Actinopterygii</taxon>
        <taxon>Neopterygii</taxon>
        <taxon>Teleostei</taxon>
        <taxon>Anguilliformes</taxon>
        <taxon>Anguillidae</taxon>
        <taxon>Anguilla</taxon>
    </lineage>
</organism>
<protein>
    <submittedName>
        <fullName evidence="1">Uncharacterized protein</fullName>
    </submittedName>
</protein>
<dbReference type="AlphaFoldDB" id="A0A0E9XS46"/>
<accession>A0A0E9XS46</accession>
<dbReference type="EMBL" id="GBXM01003005">
    <property type="protein sequence ID" value="JAI05573.1"/>
    <property type="molecule type" value="Transcribed_RNA"/>
</dbReference>
<evidence type="ECO:0000313" key="1">
    <source>
        <dbReference type="EMBL" id="JAI05573.1"/>
    </source>
</evidence>